<feature type="compositionally biased region" description="Low complexity" evidence="2">
    <location>
        <begin position="7"/>
        <end position="20"/>
    </location>
</feature>
<feature type="compositionally biased region" description="Basic and acidic residues" evidence="2">
    <location>
        <begin position="353"/>
        <end position="362"/>
    </location>
</feature>
<evidence type="ECO:0000313" key="4">
    <source>
        <dbReference type="EMBL" id="KAK1922732.1"/>
    </source>
</evidence>
<accession>A0AAD9CWB6</accession>
<sequence>MPDHPDQSSTPITQSSSTQPVITITHGNPPLREQAQTPPTGQPVVGSAATGVETVSITNGREDAKGAIGEQGEQGITEWEGYVRSRKRKWATLGFSESHMDDLEGTALGYHMAMLQDQTDVLYPAPPTAFRSTADAIERLLPYHIYQIHDSELDGQPLPSDKQAAKENSEVREAERLNEKIQSIHERFFKLRRREGTHPSPLPSLIDLLRSSTQSVRQELAAVQAKYKQVQQVHDQMEAERIAREKSEAQKDAANAAFAARVRAQHASSTSGTPSPAGTPSSTPARSAPAPSASTPAGQPPPRPNGSPMPVRPPPATPSPAVARPSPGPSTPMATPAMNGTSGPRPRGRPPKARTDGLRETVLKGGPATPSTPATVGPQRPPTTPSASTSTSASPAVRPPNAQTPGQPSTPANGSAEKKGPVAMSLPTKILPQFVSLGILNHPPDPSRPTPGTLLRTTPDKKHVVVSVDLAKCSPVQLNGLAKVLGVTAKQTGADGKGGGPGGTPAPAVKK</sequence>
<evidence type="ECO:0000313" key="5">
    <source>
        <dbReference type="Proteomes" id="UP001182556"/>
    </source>
</evidence>
<evidence type="ECO:0000256" key="2">
    <source>
        <dbReference type="SAM" id="MobiDB-lite"/>
    </source>
</evidence>
<feature type="coiled-coil region" evidence="1">
    <location>
        <begin position="164"/>
        <end position="194"/>
    </location>
</feature>
<feature type="region of interest" description="Disordered" evidence="2">
    <location>
        <begin position="1"/>
        <end position="46"/>
    </location>
</feature>
<dbReference type="AlphaFoldDB" id="A0AAD9CWB6"/>
<keyword evidence="5" id="KW-1185">Reference proteome</keyword>
<evidence type="ECO:0000256" key="1">
    <source>
        <dbReference type="SAM" id="Coils"/>
    </source>
</evidence>
<feature type="compositionally biased region" description="Pro residues" evidence="2">
    <location>
        <begin position="298"/>
        <end position="318"/>
    </location>
</feature>
<reference evidence="4" key="1">
    <citation type="submission" date="2023-02" db="EMBL/GenBank/DDBJ databases">
        <title>Identification and recombinant expression of a fungal hydrolase from Papiliotrema laurentii that hydrolyzes apple cutin and clears colloidal polyester polyurethane.</title>
        <authorList>
            <consortium name="DOE Joint Genome Institute"/>
            <person name="Roman V.A."/>
            <person name="Bojanowski C."/>
            <person name="Crable B.R."/>
            <person name="Wagner D.N."/>
            <person name="Hung C.S."/>
            <person name="Nadeau L.J."/>
            <person name="Schratz L."/>
            <person name="Haridas S."/>
            <person name="Pangilinan J."/>
            <person name="Lipzen A."/>
            <person name="Na H."/>
            <person name="Yan M."/>
            <person name="Ng V."/>
            <person name="Grigoriev I.V."/>
            <person name="Spatafora J.W."/>
            <person name="Barlow D."/>
            <person name="Biffinger J."/>
            <person name="Kelley-Loughnane N."/>
            <person name="Varaljay V.A."/>
            <person name="Crookes-Goodson W.J."/>
        </authorList>
    </citation>
    <scope>NUCLEOTIDE SEQUENCE</scope>
    <source>
        <strain evidence="4">5307AH</strain>
    </source>
</reference>
<feature type="domain" description="GLTSCR protein conserved" evidence="3">
    <location>
        <begin position="117"/>
        <end position="224"/>
    </location>
</feature>
<proteinExistence type="predicted"/>
<evidence type="ECO:0000259" key="3">
    <source>
        <dbReference type="Pfam" id="PF15249"/>
    </source>
</evidence>
<keyword evidence="1" id="KW-0175">Coiled coil</keyword>
<feature type="compositionally biased region" description="Low complexity" evidence="2">
    <location>
        <begin position="385"/>
        <end position="396"/>
    </location>
</feature>
<protein>
    <recommendedName>
        <fullName evidence="3">GLTSCR protein conserved domain-containing protein</fullName>
    </recommendedName>
</protein>
<gene>
    <name evidence="4" type="ORF">DB88DRAFT_496124</name>
</gene>
<dbReference type="EMBL" id="JAODAN010000008">
    <property type="protein sequence ID" value="KAK1922732.1"/>
    <property type="molecule type" value="Genomic_DNA"/>
</dbReference>
<organism evidence="4 5">
    <name type="scientific">Papiliotrema laurentii</name>
    <name type="common">Cryptococcus laurentii</name>
    <dbReference type="NCBI Taxonomy" id="5418"/>
    <lineage>
        <taxon>Eukaryota</taxon>
        <taxon>Fungi</taxon>
        <taxon>Dikarya</taxon>
        <taxon>Basidiomycota</taxon>
        <taxon>Agaricomycotina</taxon>
        <taxon>Tremellomycetes</taxon>
        <taxon>Tremellales</taxon>
        <taxon>Rhynchogastremaceae</taxon>
        <taxon>Papiliotrema</taxon>
    </lineage>
</organism>
<dbReference type="PRINTS" id="PR01217">
    <property type="entry name" value="PRICHEXTENSN"/>
</dbReference>
<dbReference type="Proteomes" id="UP001182556">
    <property type="component" value="Unassembled WGS sequence"/>
</dbReference>
<comment type="caution">
    <text evidence="4">The sequence shown here is derived from an EMBL/GenBank/DDBJ whole genome shotgun (WGS) entry which is preliminary data.</text>
</comment>
<feature type="compositionally biased region" description="Polar residues" evidence="2">
    <location>
        <begin position="401"/>
        <end position="413"/>
    </location>
</feature>
<feature type="compositionally biased region" description="Low complexity" evidence="2">
    <location>
        <begin position="252"/>
        <end position="297"/>
    </location>
</feature>
<feature type="region of interest" description="Disordered" evidence="2">
    <location>
        <begin position="491"/>
        <end position="511"/>
    </location>
</feature>
<feature type="compositionally biased region" description="Basic and acidic residues" evidence="2">
    <location>
        <begin position="242"/>
        <end position="251"/>
    </location>
</feature>
<feature type="region of interest" description="Disordered" evidence="2">
    <location>
        <begin position="242"/>
        <end position="458"/>
    </location>
</feature>
<name>A0AAD9CWB6_PAPLA</name>
<dbReference type="Pfam" id="PF15249">
    <property type="entry name" value="GLTSCR1"/>
    <property type="match status" value="1"/>
</dbReference>
<dbReference type="InterPro" id="IPR015671">
    <property type="entry name" value="GSCR1_dom"/>
</dbReference>